<comment type="caution">
    <text evidence="9">The sequence shown here is derived from an EMBL/GenBank/DDBJ whole genome shotgun (WGS) entry which is preliminary data.</text>
</comment>
<keyword evidence="3" id="KW-0472">Membrane</keyword>
<dbReference type="Proteomes" id="UP000295645">
    <property type="component" value="Unassembled WGS sequence"/>
</dbReference>
<keyword evidence="5" id="KW-0998">Cell outer membrane</keyword>
<organism evidence="9 10">
    <name type="scientific">Luteibacter rhizovicinus</name>
    <dbReference type="NCBI Taxonomy" id="242606"/>
    <lineage>
        <taxon>Bacteria</taxon>
        <taxon>Pseudomonadati</taxon>
        <taxon>Pseudomonadota</taxon>
        <taxon>Gammaproteobacteria</taxon>
        <taxon>Lysobacterales</taxon>
        <taxon>Rhodanobacteraceae</taxon>
        <taxon>Luteibacter</taxon>
    </lineage>
</organism>
<evidence type="ECO:0000256" key="3">
    <source>
        <dbReference type="ARBA" id="ARBA00023136"/>
    </source>
</evidence>
<gene>
    <name evidence="9" type="ORF">EC912_106188</name>
</gene>
<evidence type="ECO:0000256" key="8">
    <source>
        <dbReference type="SAM" id="SignalP"/>
    </source>
</evidence>
<keyword evidence="4" id="KW-0564">Palmitate</keyword>
<dbReference type="NCBIfam" id="NF047847">
    <property type="entry name" value="SS_mature_LptM"/>
    <property type="match status" value="1"/>
</dbReference>
<accession>A0A4V2W3Q4</accession>
<feature type="region of interest" description="Disordered" evidence="7">
    <location>
        <begin position="46"/>
        <end position="66"/>
    </location>
</feature>
<dbReference type="AlphaFoldDB" id="A0A4V2W3Q4"/>
<feature type="chain" id="PRO_5020603487" evidence="8">
    <location>
        <begin position="19"/>
        <end position="66"/>
    </location>
</feature>
<reference evidence="9 10" key="1">
    <citation type="submission" date="2019-03" db="EMBL/GenBank/DDBJ databases">
        <title>Above-ground endophytic microbial communities from plants in different locations in the United States.</title>
        <authorList>
            <person name="Frank C."/>
        </authorList>
    </citation>
    <scope>NUCLEOTIDE SEQUENCE [LARGE SCALE GENOMIC DNA]</scope>
    <source>
        <strain evidence="9 10">LP_13_YM</strain>
    </source>
</reference>
<dbReference type="Pfam" id="PF13627">
    <property type="entry name" value="LptM_cons"/>
    <property type="match status" value="1"/>
</dbReference>
<sequence>MRRTIPLLVLLLACMALAGCGNKGPLVPAPPKPNAPAVKTVAPTSMAAPAPSTTAPLTPFSNHMVQ</sequence>
<name>A0A4V2W3Q4_9GAMM</name>
<feature type="signal peptide" evidence="8">
    <location>
        <begin position="1"/>
        <end position="18"/>
    </location>
</feature>
<dbReference type="PROSITE" id="PS51257">
    <property type="entry name" value="PROKAR_LIPOPROTEIN"/>
    <property type="match status" value="1"/>
</dbReference>
<evidence type="ECO:0000256" key="6">
    <source>
        <dbReference type="ARBA" id="ARBA00023288"/>
    </source>
</evidence>
<evidence type="ECO:0000256" key="4">
    <source>
        <dbReference type="ARBA" id="ARBA00023139"/>
    </source>
</evidence>
<dbReference type="RefSeq" id="WP_132145599.1">
    <property type="nucleotide sequence ID" value="NZ_SMCS01000006.1"/>
</dbReference>
<comment type="subcellular location">
    <subcellularLocation>
        <location evidence="1">Cell outer membrane</location>
        <topology evidence="1">Lipid-anchor</topology>
    </subcellularLocation>
</comment>
<dbReference type="EMBL" id="SMCS01000006">
    <property type="protein sequence ID" value="TCV92849.1"/>
    <property type="molecule type" value="Genomic_DNA"/>
</dbReference>
<keyword evidence="6 9" id="KW-0449">Lipoprotein</keyword>
<keyword evidence="10" id="KW-1185">Reference proteome</keyword>
<evidence type="ECO:0000256" key="1">
    <source>
        <dbReference type="ARBA" id="ARBA00004459"/>
    </source>
</evidence>
<evidence type="ECO:0000313" key="10">
    <source>
        <dbReference type="Proteomes" id="UP000295645"/>
    </source>
</evidence>
<evidence type="ECO:0000313" key="9">
    <source>
        <dbReference type="EMBL" id="TCV92849.1"/>
    </source>
</evidence>
<protein>
    <submittedName>
        <fullName evidence="9">Putative lipoprotein</fullName>
    </submittedName>
</protein>
<evidence type="ECO:0000256" key="7">
    <source>
        <dbReference type="SAM" id="MobiDB-lite"/>
    </source>
</evidence>
<dbReference type="GO" id="GO:0009279">
    <property type="term" value="C:cell outer membrane"/>
    <property type="evidence" value="ECO:0007669"/>
    <property type="project" value="UniProtKB-SubCell"/>
</dbReference>
<feature type="compositionally biased region" description="Low complexity" evidence="7">
    <location>
        <begin position="46"/>
        <end position="59"/>
    </location>
</feature>
<proteinExistence type="predicted"/>
<keyword evidence="2 8" id="KW-0732">Signal</keyword>
<dbReference type="InterPro" id="IPR032831">
    <property type="entry name" value="LptM_cons"/>
</dbReference>
<evidence type="ECO:0000256" key="5">
    <source>
        <dbReference type="ARBA" id="ARBA00023237"/>
    </source>
</evidence>
<evidence type="ECO:0000256" key="2">
    <source>
        <dbReference type="ARBA" id="ARBA00022729"/>
    </source>
</evidence>